<accession>A0A9P8HZV2</accession>
<name>A0A9P8HZV2_9PEZI</name>
<proteinExistence type="predicted"/>
<gene>
    <name evidence="1" type="ORF">FGG08_006937</name>
</gene>
<dbReference type="AlphaFoldDB" id="A0A9P8HZV2"/>
<reference evidence="1" key="1">
    <citation type="submission" date="2021-03" db="EMBL/GenBank/DDBJ databases">
        <title>Comparative genomics and phylogenomic investigation of the class Geoglossomycetes provide insights into ecological specialization and systematics.</title>
        <authorList>
            <person name="Melie T."/>
            <person name="Pirro S."/>
            <person name="Miller A.N."/>
            <person name="Quandt A."/>
        </authorList>
    </citation>
    <scope>NUCLEOTIDE SEQUENCE</scope>
    <source>
        <strain evidence="1">GBOQ0MN5Z8</strain>
    </source>
</reference>
<organism evidence="1 2">
    <name type="scientific">Glutinoglossum americanum</name>
    <dbReference type="NCBI Taxonomy" id="1670608"/>
    <lineage>
        <taxon>Eukaryota</taxon>
        <taxon>Fungi</taxon>
        <taxon>Dikarya</taxon>
        <taxon>Ascomycota</taxon>
        <taxon>Pezizomycotina</taxon>
        <taxon>Geoglossomycetes</taxon>
        <taxon>Geoglossales</taxon>
        <taxon>Geoglossaceae</taxon>
        <taxon>Glutinoglossum</taxon>
    </lineage>
</organism>
<sequence>MELEILMGTLSSRERNRLGTKLKWVLDKRRIQEMLERLNSHKLTAAGGRTTQSRIRNDADIQAVFTSDTNVLARVVRSELQNILILTLNSSFGEHHFRYGEQARKLQNAIDKVAMDILCVSQRDGSGKLAETHDGRFME</sequence>
<evidence type="ECO:0000313" key="2">
    <source>
        <dbReference type="Proteomes" id="UP000698800"/>
    </source>
</evidence>
<keyword evidence="2" id="KW-1185">Reference proteome</keyword>
<comment type="caution">
    <text evidence="1">The sequence shown here is derived from an EMBL/GenBank/DDBJ whole genome shotgun (WGS) entry which is preliminary data.</text>
</comment>
<protein>
    <submittedName>
        <fullName evidence="1">Uncharacterized protein</fullName>
    </submittedName>
</protein>
<dbReference type="OrthoDB" id="341259at2759"/>
<dbReference type="Proteomes" id="UP000698800">
    <property type="component" value="Unassembled WGS sequence"/>
</dbReference>
<evidence type="ECO:0000313" key="1">
    <source>
        <dbReference type="EMBL" id="KAH0536173.1"/>
    </source>
</evidence>
<dbReference type="EMBL" id="JAGHQL010000228">
    <property type="protein sequence ID" value="KAH0536173.1"/>
    <property type="molecule type" value="Genomic_DNA"/>
</dbReference>